<keyword evidence="1" id="KW-0812">Transmembrane</keyword>
<dbReference type="EMBL" id="KQ947408">
    <property type="protein sequence ID" value="KUJ21195.1"/>
    <property type="molecule type" value="Genomic_DNA"/>
</dbReference>
<protein>
    <submittedName>
        <fullName evidence="2">Nucleotide-diphospho-sugar transferase</fullName>
    </submittedName>
</protein>
<reference evidence="2 3" key="1">
    <citation type="submission" date="2015-10" db="EMBL/GenBank/DDBJ databases">
        <title>Full genome of DAOMC 229536 Phialocephala scopiformis, a fungal endophyte of spruce producing the potent anti-insectan compound rugulosin.</title>
        <authorList>
            <consortium name="DOE Joint Genome Institute"/>
            <person name="Walker A.K."/>
            <person name="Frasz S.L."/>
            <person name="Seifert K.A."/>
            <person name="Miller J.D."/>
            <person name="Mondo S.J."/>
            <person name="Labutti K."/>
            <person name="Lipzen A."/>
            <person name="Dockter R."/>
            <person name="Kennedy M."/>
            <person name="Grigoriev I.V."/>
            <person name="Spatafora J.W."/>
        </authorList>
    </citation>
    <scope>NUCLEOTIDE SEQUENCE [LARGE SCALE GENOMIC DNA]</scope>
    <source>
        <strain evidence="2 3">CBS 120377</strain>
    </source>
</reference>
<dbReference type="FunCoup" id="A0A194XLS1">
    <property type="interactions" value="16"/>
</dbReference>
<keyword evidence="1" id="KW-0472">Membrane</keyword>
<dbReference type="Gene3D" id="3.90.550.10">
    <property type="entry name" value="Spore Coat Polysaccharide Biosynthesis Protein SpsA, Chain A"/>
    <property type="match status" value="1"/>
</dbReference>
<keyword evidence="1" id="KW-1133">Transmembrane helix</keyword>
<gene>
    <name evidence="2" type="ORF">LY89DRAFT_715457</name>
</gene>
<dbReference type="PANTHER" id="PTHR11183">
    <property type="entry name" value="GLYCOGENIN SUBFAMILY MEMBER"/>
    <property type="match status" value="1"/>
</dbReference>
<sequence>MANYRYYTRRFRRIAATPTFQLVAVCLFLIFGINWVIKHNHDDDGDHLPSARPTTTVEDESIDWSKLYYVQYATSPEYLCNALMVWAQIEDIGSRAQRMMLYPSTWNPDEIDEYSPSLDYTPIARLLQEAQSKYYVKLQPVDIMHRNGTLQPTWADSYTKLLAFNLTQLDRVLALDSDSMVLKNLDSLFLLPKSPVAMPYVYWGAPTGWAFSSQMLLVTPSATTFSEIESAIQNAKEDEYDMDIINKLFNHHILKIPQRPYNLLSGEFRRSSHAAYLSSRTKKWDPDEIFADAHFLHFSDWPIPKPWMVAPKELLNKHMPKCRMSEWFGATDCRDRALWLKLYWDFAVRRKSVCGIGFELQSQELPEDSIYRHGRWYHPDEVGGSEKR</sequence>
<dbReference type="SUPFAM" id="SSF53448">
    <property type="entry name" value="Nucleotide-diphospho-sugar transferases"/>
    <property type="match status" value="1"/>
</dbReference>
<keyword evidence="3" id="KW-1185">Reference proteome</keyword>
<accession>A0A194XLS1</accession>
<dbReference type="GO" id="GO:0016740">
    <property type="term" value="F:transferase activity"/>
    <property type="evidence" value="ECO:0007669"/>
    <property type="project" value="UniProtKB-KW"/>
</dbReference>
<evidence type="ECO:0000313" key="2">
    <source>
        <dbReference type="EMBL" id="KUJ21195.1"/>
    </source>
</evidence>
<proteinExistence type="predicted"/>
<dbReference type="STRING" id="149040.A0A194XLS1"/>
<feature type="transmembrane region" description="Helical" evidence="1">
    <location>
        <begin position="20"/>
        <end position="37"/>
    </location>
</feature>
<evidence type="ECO:0000313" key="3">
    <source>
        <dbReference type="Proteomes" id="UP000070700"/>
    </source>
</evidence>
<organism evidence="2 3">
    <name type="scientific">Mollisia scopiformis</name>
    <name type="common">Conifer needle endophyte fungus</name>
    <name type="synonym">Phialocephala scopiformis</name>
    <dbReference type="NCBI Taxonomy" id="149040"/>
    <lineage>
        <taxon>Eukaryota</taxon>
        <taxon>Fungi</taxon>
        <taxon>Dikarya</taxon>
        <taxon>Ascomycota</taxon>
        <taxon>Pezizomycotina</taxon>
        <taxon>Leotiomycetes</taxon>
        <taxon>Helotiales</taxon>
        <taxon>Mollisiaceae</taxon>
        <taxon>Mollisia</taxon>
    </lineage>
</organism>
<dbReference type="InParanoid" id="A0A194XLS1"/>
<dbReference type="InterPro" id="IPR050587">
    <property type="entry name" value="GNT1/Glycosyltrans_8"/>
</dbReference>
<evidence type="ECO:0000256" key="1">
    <source>
        <dbReference type="SAM" id="Phobius"/>
    </source>
</evidence>
<dbReference type="InterPro" id="IPR029044">
    <property type="entry name" value="Nucleotide-diphossugar_trans"/>
</dbReference>
<dbReference type="KEGG" id="psco:LY89DRAFT_715457"/>
<dbReference type="OrthoDB" id="2014201at2759"/>
<name>A0A194XLS1_MOLSC</name>
<dbReference type="Proteomes" id="UP000070700">
    <property type="component" value="Unassembled WGS sequence"/>
</dbReference>
<dbReference type="GeneID" id="28827934"/>
<dbReference type="AlphaFoldDB" id="A0A194XLS1"/>
<keyword evidence="2" id="KW-0808">Transferase</keyword>
<dbReference type="RefSeq" id="XP_018075550.1">
    <property type="nucleotide sequence ID" value="XM_018218208.1"/>
</dbReference>